<keyword evidence="4" id="KW-1185">Reference proteome</keyword>
<organism evidence="2 3">
    <name type="scientific">Parabacteroides acidifaciens</name>
    <dbReference type="NCBI Taxonomy" id="2290935"/>
    <lineage>
        <taxon>Bacteria</taxon>
        <taxon>Pseudomonadati</taxon>
        <taxon>Bacteroidota</taxon>
        <taxon>Bacteroidia</taxon>
        <taxon>Bacteroidales</taxon>
        <taxon>Tannerellaceae</taxon>
        <taxon>Parabacteroides</taxon>
    </lineage>
</organism>
<evidence type="ECO:0000313" key="4">
    <source>
        <dbReference type="Proteomes" id="UP000629596"/>
    </source>
</evidence>
<evidence type="ECO:0000313" key="2">
    <source>
        <dbReference type="EMBL" id="RDU47376.1"/>
    </source>
</evidence>
<dbReference type="EMBL" id="JACRTI010000092">
    <property type="protein sequence ID" value="MBC8603878.1"/>
    <property type="molecule type" value="Genomic_DNA"/>
</dbReference>
<accession>A0A3D8H8S7</accession>
<evidence type="ECO:0000313" key="1">
    <source>
        <dbReference type="EMBL" id="MBC8603878.1"/>
    </source>
</evidence>
<evidence type="ECO:0000313" key="3">
    <source>
        <dbReference type="Proteomes" id="UP000256321"/>
    </source>
</evidence>
<comment type="caution">
    <text evidence="2">The sequence shown here is derived from an EMBL/GenBank/DDBJ whole genome shotgun (WGS) entry which is preliminary data.</text>
</comment>
<reference evidence="2 3" key="1">
    <citation type="submission" date="2018-07" db="EMBL/GenBank/DDBJ databases">
        <title>Parabacteroides acidifaciens nov. sp., isolated from human feces.</title>
        <authorList>
            <person name="Wang Y.J."/>
        </authorList>
    </citation>
    <scope>NUCLEOTIDE SEQUENCE [LARGE SCALE GENOMIC DNA]</scope>
    <source>
        <strain evidence="2 3">426-9</strain>
    </source>
</reference>
<dbReference type="Proteomes" id="UP000256321">
    <property type="component" value="Unassembled WGS sequence"/>
</dbReference>
<reference evidence="1 4" key="2">
    <citation type="submission" date="2020-08" db="EMBL/GenBank/DDBJ databases">
        <title>Genome public.</title>
        <authorList>
            <person name="Liu C."/>
            <person name="Sun Q."/>
        </authorList>
    </citation>
    <scope>NUCLEOTIDE SEQUENCE [LARGE SCALE GENOMIC DNA]</scope>
    <source>
        <strain evidence="1 4">426_9</strain>
    </source>
</reference>
<sequence length="678" mass="74615">MKTNLYILILFLMEIGMLVGCSADGIPEETDGNRPGGLTCIRFGLEGAYGQVVATDGEQVIRLETGSANTGENTLQNLTVLQFDLDQSVTDVTTQDAAICVTARYLRAPEPEKDESATEPYYLIGLQASKKDTQYLIFIANAGSAFQNFEGKTLGDFKGVEIPFDQKTNNGENQLMLAALYVPVKGVEDQTIHPVELKRLVAQVHFKYTKSLAGVVDADFTPLSLRLRNVPKVLKYADGITKATDYPEKTAANFTDYTFIIGQVEDGFTWYIPQNVRTATDALPSGDSFHTYVELSGIYKAPNMPDQLVTYRFYVGQGSPGYNVYRNYDYEILPVLRGVNSFDSRVTRRNLVLSPPANCFVLSPESGSEVTFNPYLAPGTDVGEVSVCYTDQVKENRYSRIAAVKTVWQTADGLIDVSFGEGVVRVQPNTAGTNGNALIAAYDADNTILWSWHIWVTPYAKVLDGTGKNGYIYDFGGYTWMDRNLGALNVFREDNNRNLYYQWGRKDPFYDTGKTTVTGTGISSANKGTALNIDESIKCPTVFFTHQSTTGTWHGGTAAIPNLWFSDTKTVFDPCPAGWRVPAKAAWDAYKWGSDGNIAWDTTNSYGAVLTVNSEYSWFPRGVLGNSNMTFNASNTYMWSALCENGFPRTFSFTSSGGSIVNDIAGSFGGSVRCVKEK</sequence>
<dbReference type="Proteomes" id="UP000629596">
    <property type="component" value="Unassembled WGS sequence"/>
</dbReference>
<name>A0A3D8H8S7_9BACT</name>
<dbReference type="RefSeq" id="WP_115501376.1">
    <property type="nucleotide sequence ID" value="NZ_JACRTI010000092.1"/>
</dbReference>
<gene>
    <name evidence="2" type="ORF">DWU89_19925</name>
    <name evidence="1" type="ORF">H8784_19415</name>
</gene>
<protein>
    <submittedName>
        <fullName evidence="2">DUF4906 domain-containing protein</fullName>
    </submittedName>
</protein>
<dbReference type="AlphaFoldDB" id="A0A3D8H8S7"/>
<dbReference type="EMBL" id="QREV01000092">
    <property type="protein sequence ID" value="RDU47376.1"/>
    <property type="molecule type" value="Genomic_DNA"/>
</dbReference>
<proteinExistence type="predicted"/>